<dbReference type="EMBL" id="JAVRRT010000002">
    <property type="protein sequence ID" value="KAK5174594.1"/>
    <property type="molecule type" value="Genomic_DNA"/>
</dbReference>
<feature type="transmembrane region" description="Helical" evidence="5">
    <location>
        <begin position="12"/>
        <end position="30"/>
    </location>
</feature>
<keyword evidence="7" id="KW-1185">Reference proteome</keyword>
<keyword evidence="3 5" id="KW-1133">Transmembrane helix</keyword>
<dbReference type="GO" id="GO:0005783">
    <property type="term" value="C:endoplasmic reticulum"/>
    <property type="evidence" value="ECO:0007669"/>
    <property type="project" value="TreeGrafter"/>
</dbReference>
<dbReference type="Pfam" id="PF01124">
    <property type="entry name" value="MAPEG"/>
    <property type="match status" value="1"/>
</dbReference>
<dbReference type="InterPro" id="IPR023352">
    <property type="entry name" value="MAPEG-like_dom_sf"/>
</dbReference>
<dbReference type="GO" id="GO:0016020">
    <property type="term" value="C:membrane"/>
    <property type="evidence" value="ECO:0007669"/>
    <property type="project" value="UniProtKB-SubCell"/>
</dbReference>
<dbReference type="AlphaFoldDB" id="A0AAV9PPC2"/>
<evidence type="ECO:0000256" key="3">
    <source>
        <dbReference type="ARBA" id="ARBA00022989"/>
    </source>
</evidence>
<evidence type="ECO:0000256" key="4">
    <source>
        <dbReference type="ARBA" id="ARBA00023136"/>
    </source>
</evidence>
<dbReference type="InterPro" id="IPR001129">
    <property type="entry name" value="Membr-assoc_MAPEG"/>
</dbReference>
<keyword evidence="2 5" id="KW-0812">Transmembrane</keyword>
<evidence type="ECO:0000313" key="7">
    <source>
        <dbReference type="Proteomes" id="UP001337655"/>
    </source>
</evidence>
<name>A0AAV9PPC2_9PEZI</name>
<gene>
    <name evidence="6" type="ORF">LTR77_001675</name>
</gene>
<reference evidence="6 7" key="1">
    <citation type="submission" date="2023-08" db="EMBL/GenBank/DDBJ databases">
        <title>Black Yeasts Isolated from many extreme environments.</title>
        <authorList>
            <person name="Coleine C."/>
            <person name="Stajich J.E."/>
            <person name="Selbmann L."/>
        </authorList>
    </citation>
    <scope>NUCLEOTIDE SEQUENCE [LARGE SCALE GENOMIC DNA]</scope>
    <source>
        <strain evidence="6 7">CCFEE 5935</strain>
    </source>
</reference>
<evidence type="ECO:0008006" key="8">
    <source>
        <dbReference type="Google" id="ProtNLM"/>
    </source>
</evidence>
<proteinExistence type="predicted"/>
<dbReference type="RefSeq" id="XP_064663263.1">
    <property type="nucleotide sequence ID" value="XM_064798936.1"/>
</dbReference>
<dbReference type="Gene3D" id="1.20.120.550">
    <property type="entry name" value="Membrane associated eicosanoid/glutathione metabolism-like domain"/>
    <property type="match status" value="1"/>
</dbReference>
<protein>
    <recommendedName>
        <fullName evidence="8">Microsomal glutathione S-transferase 3</fullName>
    </recommendedName>
</protein>
<accession>A0AAV9PPC2</accession>
<evidence type="ECO:0000256" key="2">
    <source>
        <dbReference type="ARBA" id="ARBA00022692"/>
    </source>
</evidence>
<dbReference type="Proteomes" id="UP001337655">
    <property type="component" value="Unassembled WGS sequence"/>
</dbReference>
<dbReference type="InterPro" id="IPR050997">
    <property type="entry name" value="MAPEG"/>
</dbReference>
<evidence type="ECO:0000256" key="5">
    <source>
        <dbReference type="SAM" id="Phobius"/>
    </source>
</evidence>
<dbReference type="GO" id="GO:0005635">
    <property type="term" value="C:nuclear envelope"/>
    <property type="evidence" value="ECO:0007669"/>
    <property type="project" value="TreeGrafter"/>
</dbReference>
<dbReference type="GeneID" id="89923023"/>
<evidence type="ECO:0000313" key="6">
    <source>
        <dbReference type="EMBL" id="KAK5174594.1"/>
    </source>
</evidence>
<keyword evidence="4 5" id="KW-0472">Membrane</keyword>
<feature type="transmembrane region" description="Helical" evidence="5">
    <location>
        <begin position="85"/>
        <end position="108"/>
    </location>
</feature>
<dbReference type="PANTHER" id="PTHR10250:SF26">
    <property type="entry name" value="GLUTATHIONE S-TRANSFERASE 3, MITOCHONDRIAL"/>
    <property type="match status" value="1"/>
</dbReference>
<dbReference type="GO" id="GO:0004602">
    <property type="term" value="F:glutathione peroxidase activity"/>
    <property type="evidence" value="ECO:0007669"/>
    <property type="project" value="TreeGrafter"/>
</dbReference>
<feature type="transmembrane region" description="Helical" evidence="5">
    <location>
        <begin position="129"/>
        <end position="150"/>
    </location>
</feature>
<organism evidence="6 7">
    <name type="scientific">Saxophila tyrrhenica</name>
    <dbReference type="NCBI Taxonomy" id="1690608"/>
    <lineage>
        <taxon>Eukaryota</taxon>
        <taxon>Fungi</taxon>
        <taxon>Dikarya</taxon>
        <taxon>Ascomycota</taxon>
        <taxon>Pezizomycotina</taxon>
        <taxon>Dothideomycetes</taxon>
        <taxon>Dothideomycetidae</taxon>
        <taxon>Mycosphaerellales</taxon>
        <taxon>Extremaceae</taxon>
        <taxon>Saxophila</taxon>
    </lineage>
</organism>
<dbReference type="PANTHER" id="PTHR10250">
    <property type="entry name" value="MICROSOMAL GLUTATHIONE S-TRANSFERASE"/>
    <property type="match status" value="1"/>
</dbReference>
<evidence type="ECO:0000256" key="1">
    <source>
        <dbReference type="ARBA" id="ARBA00004141"/>
    </source>
</evidence>
<comment type="caution">
    <text evidence="6">The sequence shown here is derived from an EMBL/GenBank/DDBJ whole genome shotgun (WGS) entry which is preliminary data.</text>
</comment>
<sequence>MSVPIAIPKEYGYVVATTASTFFLSMWHAMRVGPFRKAAGIRYPQAYAENSDMANATGEKKHAMYLFNTAQRAHGNYMEHHAATVIAMLVAGVQYPIASSVMGVGWVLSRVVYAVGYTRKDKTDGSGRLIGSGFWLFELGLYGLTAWSGVKLLL</sequence>
<comment type="subcellular location">
    <subcellularLocation>
        <location evidence="1">Membrane</location>
        <topology evidence="1">Multi-pass membrane protein</topology>
    </subcellularLocation>
</comment>
<dbReference type="GO" id="GO:0004364">
    <property type="term" value="F:glutathione transferase activity"/>
    <property type="evidence" value="ECO:0007669"/>
    <property type="project" value="TreeGrafter"/>
</dbReference>
<dbReference type="SUPFAM" id="SSF161084">
    <property type="entry name" value="MAPEG domain-like"/>
    <property type="match status" value="1"/>
</dbReference>